<protein>
    <recommendedName>
        <fullName evidence="9 10">Multifunctional fusion protein</fullName>
    </recommendedName>
    <domain>
        <recommendedName>
            <fullName evidence="10">Peptide methionine sulfoxide reductase MsrA</fullName>
            <shortName evidence="10">Protein-methionine-S-oxide reductase</shortName>
            <ecNumber evidence="10">1.8.4.11</ecNumber>
        </recommendedName>
        <alternativeName>
            <fullName evidence="10">Peptide-methionine (S)-S-oxide reductase</fullName>
            <shortName evidence="10">Peptide Met(O) reductase</shortName>
        </alternativeName>
    </domain>
    <domain>
        <recommendedName>
            <fullName evidence="9">Peptide methionine sulfoxide reductase MsrB</fullName>
            <ecNumber evidence="9">1.8.4.12</ecNumber>
        </recommendedName>
        <alternativeName>
            <fullName evidence="9">Peptide-methionine (R)-S-oxide reductase</fullName>
        </alternativeName>
    </domain>
</protein>
<feature type="chain" id="PRO_5044477292" description="Multifunctional fusion protein" evidence="11">
    <location>
        <begin position="26"/>
        <end position="377"/>
    </location>
</feature>
<dbReference type="HAMAP" id="MF_01401">
    <property type="entry name" value="MsrA"/>
    <property type="match status" value="1"/>
</dbReference>
<dbReference type="Pfam" id="PF01625">
    <property type="entry name" value="PMSR"/>
    <property type="match status" value="1"/>
</dbReference>
<evidence type="ECO:0000256" key="1">
    <source>
        <dbReference type="ARBA" id="ARBA00008076"/>
    </source>
</evidence>
<dbReference type="PANTHER" id="PTHR10173">
    <property type="entry name" value="METHIONINE SULFOXIDE REDUCTASE"/>
    <property type="match status" value="1"/>
</dbReference>
<dbReference type="GO" id="GO:0006979">
    <property type="term" value="P:response to oxidative stress"/>
    <property type="evidence" value="ECO:0007669"/>
    <property type="project" value="InterPro"/>
</dbReference>
<evidence type="ECO:0000313" key="14">
    <source>
        <dbReference type="Proteomes" id="UP000722957"/>
    </source>
</evidence>
<name>A0AAW4AWU8_VIBAN</name>
<dbReference type="InterPro" id="IPR028427">
    <property type="entry name" value="Met_Sox_Rdtase_MsrB"/>
</dbReference>
<evidence type="ECO:0000256" key="2">
    <source>
        <dbReference type="ARBA" id="ARBA00011017"/>
    </source>
</evidence>
<dbReference type="AlphaFoldDB" id="A0AAW4AWU8"/>
<dbReference type="SUPFAM" id="SSF55068">
    <property type="entry name" value="Peptide methionine sulfoxide reductase"/>
    <property type="match status" value="1"/>
</dbReference>
<comment type="catalytic activity">
    <reaction evidence="7 9">
        <text>L-methionyl-[protein] + [thioredoxin]-disulfide + H2O = L-methionyl-(R)-S-oxide-[protein] + [thioredoxin]-dithiol</text>
        <dbReference type="Rhea" id="RHEA:24164"/>
        <dbReference type="Rhea" id="RHEA-COMP:10698"/>
        <dbReference type="Rhea" id="RHEA-COMP:10700"/>
        <dbReference type="Rhea" id="RHEA-COMP:12313"/>
        <dbReference type="Rhea" id="RHEA-COMP:12314"/>
        <dbReference type="ChEBI" id="CHEBI:15377"/>
        <dbReference type="ChEBI" id="CHEBI:16044"/>
        <dbReference type="ChEBI" id="CHEBI:29950"/>
        <dbReference type="ChEBI" id="CHEBI:45764"/>
        <dbReference type="ChEBI" id="CHEBI:50058"/>
        <dbReference type="EC" id="1.8.4.12"/>
    </reaction>
</comment>
<dbReference type="KEGG" id="vau:VANGNB10_cII0549"/>
<comment type="catalytic activity">
    <reaction evidence="8 10">
        <text>[thioredoxin]-disulfide + L-methionine + H2O = L-methionine (S)-S-oxide + [thioredoxin]-dithiol</text>
        <dbReference type="Rhea" id="RHEA:19993"/>
        <dbReference type="Rhea" id="RHEA-COMP:10698"/>
        <dbReference type="Rhea" id="RHEA-COMP:10700"/>
        <dbReference type="ChEBI" id="CHEBI:15377"/>
        <dbReference type="ChEBI" id="CHEBI:29950"/>
        <dbReference type="ChEBI" id="CHEBI:50058"/>
        <dbReference type="ChEBI" id="CHEBI:57844"/>
        <dbReference type="ChEBI" id="CHEBI:58772"/>
        <dbReference type="EC" id="1.8.4.11"/>
    </reaction>
</comment>
<dbReference type="HAMAP" id="MF_01400">
    <property type="entry name" value="MsrB"/>
    <property type="match status" value="1"/>
</dbReference>
<dbReference type="InterPro" id="IPR002569">
    <property type="entry name" value="Met_Sox_Rdtase_MsrA_dom"/>
</dbReference>
<keyword evidence="3 9" id="KW-0560">Oxidoreductase</keyword>
<keyword evidence="4" id="KW-0511">Multifunctional enzyme</keyword>
<evidence type="ECO:0000256" key="11">
    <source>
        <dbReference type="SAM" id="SignalP"/>
    </source>
</evidence>
<comment type="caution">
    <text evidence="9">Lacks conserved residue(s) required for the propagation of feature annotation.</text>
</comment>
<dbReference type="SUPFAM" id="SSF51316">
    <property type="entry name" value="Mss4-like"/>
    <property type="match status" value="1"/>
</dbReference>
<dbReference type="Gene3D" id="3.30.1060.10">
    <property type="entry name" value="Peptide methionine sulphoxide reductase MsrA"/>
    <property type="match status" value="1"/>
</dbReference>
<evidence type="ECO:0000313" key="13">
    <source>
        <dbReference type="EMBL" id="MBF4270982.1"/>
    </source>
</evidence>
<evidence type="ECO:0000256" key="5">
    <source>
        <dbReference type="ARBA" id="ARBA00024679"/>
    </source>
</evidence>
<comment type="function">
    <text evidence="5 10">Has an important function as a repair enzyme for proteins that have been inactivated by oxidation. Catalyzes the reversible oxidation-reduction of methionine sulfoxide in proteins to methionine.</text>
</comment>
<evidence type="ECO:0000256" key="6">
    <source>
        <dbReference type="ARBA" id="ARBA00047806"/>
    </source>
</evidence>
<evidence type="ECO:0000256" key="9">
    <source>
        <dbReference type="HAMAP-Rule" id="MF_01400"/>
    </source>
</evidence>
<comment type="similarity">
    <text evidence="2">In the N-terminal section; belongs to the MsrA Met sulfoxide reductase family.</text>
</comment>
<dbReference type="InterPro" id="IPR011057">
    <property type="entry name" value="Mss4-like_sf"/>
</dbReference>
<organism evidence="13 14">
    <name type="scientific">Vibrio anguillarum</name>
    <name type="common">Listonella anguillarum</name>
    <dbReference type="NCBI Taxonomy" id="55601"/>
    <lineage>
        <taxon>Bacteria</taxon>
        <taxon>Pseudomonadati</taxon>
        <taxon>Pseudomonadota</taxon>
        <taxon>Gammaproteobacteria</taxon>
        <taxon>Vibrionales</taxon>
        <taxon>Vibrionaceae</taxon>
        <taxon>Vibrio</taxon>
    </lineage>
</organism>
<dbReference type="InterPro" id="IPR002579">
    <property type="entry name" value="Met_Sox_Rdtase_MsrB_dom"/>
</dbReference>
<evidence type="ECO:0000256" key="3">
    <source>
        <dbReference type="ARBA" id="ARBA00023002"/>
    </source>
</evidence>
<comment type="similarity">
    <text evidence="10">Belongs to the MsrA Met sulfoxide reductase family.</text>
</comment>
<feature type="domain" description="MsrB" evidence="12">
    <location>
        <begin position="239"/>
        <end position="361"/>
    </location>
</feature>
<comment type="catalytic activity">
    <reaction evidence="6 10">
        <text>L-methionyl-[protein] + [thioredoxin]-disulfide + H2O = L-methionyl-(S)-S-oxide-[protein] + [thioredoxin]-dithiol</text>
        <dbReference type="Rhea" id="RHEA:14217"/>
        <dbReference type="Rhea" id="RHEA-COMP:10698"/>
        <dbReference type="Rhea" id="RHEA-COMP:10700"/>
        <dbReference type="Rhea" id="RHEA-COMP:12313"/>
        <dbReference type="Rhea" id="RHEA-COMP:12315"/>
        <dbReference type="ChEBI" id="CHEBI:15377"/>
        <dbReference type="ChEBI" id="CHEBI:16044"/>
        <dbReference type="ChEBI" id="CHEBI:29950"/>
        <dbReference type="ChEBI" id="CHEBI:44120"/>
        <dbReference type="ChEBI" id="CHEBI:50058"/>
        <dbReference type="EC" id="1.8.4.11"/>
    </reaction>
</comment>
<dbReference type="EMBL" id="RDOM01000007">
    <property type="protein sequence ID" value="MBF4270982.1"/>
    <property type="molecule type" value="Genomic_DNA"/>
</dbReference>
<dbReference type="Gene3D" id="2.170.150.20">
    <property type="entry name" value="Peptide methionine sulfoxide reductase"/>
    <property type="match status" value="1"/>
</dbReference>
<evidence type="ECO:0000256" key="8">
    <source>
        <dbReference type="ARBA" id="ARBA00048782"/>
    </source>
</evidence>
<dbReference type="Pfam" id="PF01641">
    <property type="entry name" value="SelR"/>
    <property type="match status" value="1"/>
</dbReference>
<feature type="signal peptide" evidence="11">
    <location>
        <begin position="1"/>
        <end position="25"/>
    </location>
</feature>
<dbReference type="EC" id="1.8.4.11" evidence="10"/>
<dbReference type="PROSITE" id="PS51790">
    <property type="entry name" value="MSRB"/>
    <property type="match status" value="1"/>
</dbReference>
<dbReference type="NCBIfam" id="TIGR00401">
    <property type="entry name" value="msrA"/>
    <property type="match status" value="1"/>
</dbReference>
<dbReference type="RefSeq" id="WP_013867837.1">
    <property type="nucleotide sequence ID" value="NZ_CP011465.1"/>
</dbReference>
<comment type="similarity">
    <text evidence="1">In the C-terminal section; belongs to the MsrB Met sulfoxide reductase family.</text>
</comment>
<keyword evidence="11" id="KW-0732">Signal</keyword>
<comment type="similarity">
    <text evidence="9">Belongs to the MsrB Met sulfoxide reductase family.</text>
</comment>
<reference evidence="13 14" key="1">
    <citation type="journal article" date="2021" name="PeerJ">
        <title>Analysis of 44 Vibrio anguillarum genomes reveals high genetic diversity.</title>
        <authorList>
            <person name="Hansen M.J."/>
            <person name="Dalsgaard I."/>
        </authorList>
    </citation>
    <scope>NUCLEOTIDE SEQUENCE [LARGE SCALE GENOMIC DNA]</scope>
    <source>
        <strain evidence="13 14">17-16730-2A</strain>
    </source>
</reference>
<gene>
    <name evidence="9 13" type="primary">msrB</name>
    <name evidence="10" type="synonym">msrA</name>
    <name evidence="13" type="ORF">EAY07_02750</name>
</gene>
<accession>A0AAW4AWU8</accession>
<proteinExistence type="inferred from homology"/>
<dbReference type="NCBIfam" id="TIGR00357">
    <property type="entry name" value="peptide-methionine (R)-S-oxide reductase MsrB"/>
    <property type="match status" value="1"/>
</dbReference>
<dbReference type="EC" id="1.8.4.12" evidence="9"/>
<evidence type="ECO:0000256" key="7">
    <source>
        <dbReference type="ARBA" id="ARBA00048488"/>
    </source>
</evidence>
<evidence type="ECO:0000256" key="4">
    <source>
        <dbReference type="ARBA" id="ARBA00023268"/>
    </source>
</evidence>
<dbReference type="InterPro" id="IPR036509">
    <property type="entry name" value="Met_Sox_Rdtase_MsrA_sf"/>
</dbReference>
<dbReference type="GO" id="GO:0033743">
    <property type="term" value="F:peptide-methionine (R)-S-oxide reductase activity"/>
    <property type="evidence" value="ECO:0007669"/>
    <property type="project" value="UniProtKB-UniRule"/>
</dbReference>
<feature type="active site" description="Nucleophile" evidence="9">
    <location>
        <position position="350"/>
    </location>
</feature>
<dbReference type="Proteomes" id="UP000722957">
    <property type="component" value="Unassembled WGS sequence"/>
</dbReference>
<evidence type="ECO:0000259" key="12">
    <source>
        <dbReference type="PROSITE" id="PS51790"/>
    </source>
</evidence>
<dbReference type="GO" id="GO:0008113">
    <property type="term" value="F:peptide-methionine (S)-S-oxide reductase activity"/>
    <property type="evidence" value="ECO:0007669"/>
    <property type="project" value="UniProtKB-UniRule"/>
</dbReference>
<evidence type="ECO:0000256" key="10">
    <source>
        <dbReference type="HAMAP-Rule" id="MF_01401"/>
    </source>
</evidence>
<comment type="caution">
    <text evidence="13">The sequence shown here is derived from an EMBL/GenBank/DDBJ whole genome shotgun (WGS) entry which is preliminary data.</text>
</comment>
<sequence>MKRFTPFIFSIALIVPILFSLFSQAETQPKTMPSIGNQQIATLAGGCFWCTESDLEKLNGVISVVSGYAGGSLENPTYKQVSSGKSGHIEVIQVTFDPQVVSYENVLDHFFRHIDPTDDQGSFVDRGPQYRPAIFYHNSEQKQTAQRFMQEIDALGIFKKPLKTELIQYSQFWPAEEYHQDFYKKSKVRYTYYRHASGRDQYLDTIFGKDRNEHPKTLRQLIEAQKMQNNVKVYTKPSNEKIRAKLTDLQYYVTQEEGTERAFNNEYWDNKADGIYVDVVSGEPLFSSTDKYRSGTGWPSFTRPINEAYIATKSDSRLFYTRTEVRSRFADSHLGHVFEDGPAPTGLRYCMNSAAMRFVPKEAMQAEGYGEYLVLFK</sequence>
<dbReference type="PANTHER" id="PTHR10173:SF59">
    <property type="entry name" value="PEPTIDE METHIONINE SULFOXIDE REDUCTASE MSRA_MSRB"/>
    <property type="match status" value="1"/>
</dbReference>
<dbReference type="GO" id="GO:0030091">
    <property type="term" value="P:protein repair"/>
    <property type="evidence" value="ECO:0007669"/>
    <property type="project" value="InterPro"/>
</dbReference>
<dbReference type="GO" id="GO:0005737">
    <property type="term" value="C:cytoplasm"/>
    <property type="evidence" value="ECO:0007669"/>
    <property type="project" value="TreeGrafter"/>
</dbReference>
<feature type="active site" evidence="10">
    <location>
        <position position="47"/>
    </location>
</feature>
<dbReference type="FunFam" id="2.170.150.20:FF:000003">
    <property type="entry name" value="Peptide methionine sulfoxide reductase MsrB"/>
    <property type="match status" value="1"/>
</dbReference>